<dbReference type="AlphaFoldDB" id="A0A0G0LMQ5"/>
<protein>
    <submittedName>
        <fullName evidence="2">Uncharacterized protein</fullName>
    </submittedName>
</protein>
<name>A0A0G0LMQ5_9BACT</name>
<comment type="caution">
    <text evidence="2">The sequence shown here is derived from an EMBL/GenBank/DDBJ whole genome shotgun (WGS) entry which is preliminary data.</text>
</comment>
<reference evidence="2 3" key="1">
    <citation type="journal article" date="2015" name="Nature">
        <title>rRNA introns, odd ribosomes, and small enigmatic genomes across a large radiation of phyla.</title>
        <authorList>
            <person name="Brown C.T."/>
            <person name="Hug L.A."/>
            <person name="Thomas B.C."/>
            <person name="Sharon I."/>
            <person name="Castelle C.J."/>
            <person name="Singh A."/>
            <person name="Wilkins M.J."/>
            <person name="Williams K.H."/>
            <person name="Banfield J.F."/>
        </authorList>
    </citation>
    <scope>NUCLEOTIDE SEQUENCE [LARGE SCALE GENOMIC DNA]</scope>
</reference>
<feature type="compositionally biased region" description="Basic and acidic residues" evidence="1">
    <location>
        <begin position="9"/>
        <end position="23"/>
    </location>
</feature>
<sequence length="589" mass="67795">MSIFPDIPRFPEEPKSEGAPKRAHESILLAEEEGLSFLYEIGEDLKKFKDLEVAEKQKQFQAELAQKLLKDPQKFEEYFDNIRILEEKWIDKKTILAYYKNSFFNNLERFAGEYGENDVDLLKAWLNLSVKSNVYKEASESVLRGYHDRLKSVKESMNFLYSFAQAVMESDDEEVFKRGLEIVGWGTDIFPQKSLSEKNYVKSIFSGDDELLRQQLEIDAVTWYFLQKFFPEKHLQMQKSIGEIVKLPETQKAASEFTKRQPARMKILSDFYNDIDIKSGLSPVDPEKLKEWPYDLIMNGGPLRKLFNERVSLEGNQVALFLPNKGDSLFSYGSNVNEIILGDLKSEPSPNKRTIKDRNIVGTIFYLSPELKEEELGLLERDNVNLKKEIISERVHFVSPRGDKVIITDEELAGLGIRSILFELGNSRTMTDITIEIENYKFELTLDRNFVLLDKDGRRRLPISFKRGAFVESVILNYLKEILCTGNVEVGENAISLDQSAEAEKEFNGRRAHLRKLPAGMGYTEKQRLVALQEQDDLDLGRLNAELGLTRETGQKTFVKAVEGGEEPMILRAPRAMDRYKKLLDKNTI</sequence>
<feature type="region of interest" description="Disordered" evidence="1">
    <location>
        <begin position="1"/>
        <end position="23"/>
    </location>
</feature>
<organism evidence="2 3">
    <name type="scientific">Candidatus Curtissbacteria bacterium GW2011_GWC2_38_9</name>
    <dbReference type="NCBI Taxonomy" id="1618414"/>
    <lineage>
        <taxon>Bacteria</taxon>
        <taxon>Candidatus Curtissiibacteriota</taxon>
    </lineage>
</organism>
<evidence type="ECO:0000313" key="3">
    <source>
        <dbReference type="Proteomes" id="UP000034893"/>
    </source>
</evidence>
<proteinExistence type="predicted"/>
<evidence type="ECO:0000256" key="1">
    <source>
        <dbReference type="SAM" id="MobiDB-lite"/>
    </source>
</evidence>
<evidence type="ECO:0000313" key="2">
    <source>
        <dbReference type="EMBL" id="KKQ89260.1"/>
    </source>
</evidence>
<dbReference type="Proteomes" id="UP000034893">
    <property type="component" value="Unassembled WGS sequence"/>
</dbReference>
<accession>A0A0G0LMQ5</accession>
<dbReference type="EMBL" id="LBVP01000018">
    <property type="protein sequence ID" value="KKQ89260.1"/>
    <property type="molecule type" value="Genomic_DNA"/>
</dbReference>
<gene>
    <name evidence="2" type="ORF">UT12_C0018G0004</name>
</gene>